<evidence type="ECO:0000256" key="2">
    <source>
        <dbReference type="ARBA" id="ARBA00022525"/>
    </source>
</evidence>
<dbReference type="GO" id="GO:0008191">
    <property type="term" value="F:metalloendopeptidase inhibitor activity"/>
    <property type="evidence" value="ECO:0007669"/>
    <property type="project" value="InterPro"/>
</dbReference>
<dbReference type="RefSeq" id="WP_040374368.1">
    <property type="nucleotide sequence ID" value="NZ_CP068053.1"/>
</dbReference>
<gene>
    <name evidence="5" type="ORF">I6J18_02360</name>
</gene>
<dbReference type="Gene3D" id="2.40.50.120">
    <property type="match status" value="1"/>
</dbReference>
<dbReference type="EMBL" id="CP068053">
    <property type="protein sequence ID" value="QQT00790.1"/>
    <property type="molecule type" value="Genomic_DNA"/>
</dbReference>
<keyword evidence="3" id="KW-1133">Transmembrane helix</keyword>
<keyword evidence="3" id="KW-0812">Transmembrane</keyword>
<protein>
    <recommendedName>
        <fullName evidence="7">Tissue inhibitor of metalloproteinase</fullName>
    </recommendedName>
</protein>
<name>A0A974S1Y8_PERPY</name>
<evidence type="ECO:0008006" key="7">
    <source>
        <dbReference type="Google" id="ProtNLM"/>
    </source>
</evidence>
<dbReference type="PROSITE" id="PS51257">
    <property type="entry name" value="PROKAR_LIPOPROTEIN"/>
    <property type="match status" value="1"/>
</dbReference>
<evidence type="ECO:0000256" key="1">
    <source>
        <dbReference type="ARBA" id="ARBA00004613"/>
    </source>
</evidence>
<feature type="signal peptide" evidence="4">
    <location>
        <begin position="1"/>
        <end position="27"/>
    </location>
</feature>
<dbReference type="InterPro" id="IPR008993">
    <property type="entry name" value="TIMP-like_OB-fold"/>
</dbReference>
<dbReference type="InterPro" id="IPR001820">
    <property type="entry name" value="TIMP"/>
</dbReference>
<keyword evidence="2" id="KW-0964">Secreted</keyword>
<feature type="chain" id="PRO_5037570786" description="Tissue inhibitor of metalloproteinase" evidence="4">
    <location>
        <begin position="28"/>
        <end position="182"/>
    </location>
</feature>
<dbReference type="KEGG" id="ppsr:I6J18_02360"/>
<keyword evidence="4" id="KW-0732">Signal</keyword>
<evidence type="ECO:0000313" key="5">
    <source>
        <dbReference type="EMBL" id="QQT00790.1"/>
    </source>
</evidence>
<reference evidence="5 6" key="1">
    <citation type="submission" date="2021-01" db="EMBL/GenBank/DDBJ databases">
        <title>FDA dAtabase for Regulatory Grade micrObial Sequences (FDA-ARGOS): Supporting development and validation of Infectious Disease Dx tests.</title>
        <authorList>
            <person name="Nelson B."/>
            <person name="Plummer A."/>
            <person name="Tallon L."/>
            <person name="Sadzewicz L."/>
            <person name="Zhao X."/>
            <person name="Boylan J."/>
            <person name="Ott S."/>
            <person name="Bowen H."/>
            <person name="Vavikolanu K."/>
            <person name="Mehta A."/>
            <person name="Aluvathingal J."/>
            <person name="Nadendla S."/>
            <person name="Myers T."/>
            <person name="Yan Y."/>
            <person name="Sichtig H."/>
        </authorList>
    </citation>
    <scope>NUCLEOTIDE SEQUENCE [LARGE SCALE GENOMIC DNA]</scope>
    <source>
        <strain evidence="5 6">FDAARGOS_1161</strain>
    </source>
</reference>
<keyword evidence="6" id="KW-1185">Reference proteome</keyword>
<accession>A0A974S1Y8</accession>
<keyword evidence="3" id="KW-0472">Membrane</keyword>
<dbReference type="Proteomes" id="UP000595254">
    <property type="component" value="Chromosome"/>
</dbReference>
<proteinExistence type="predicted"/>
<comment type="subcellular location">
    <subcellularLocation>
        <location evidence="1">Secreted</location>
    </subcellularLocation>
</comment>
<evidence type="ECO:0000256" key="3">
    <source>
        <dbReference type="SAM" id="Phobius"/>
    </source>
</evidence>
<organism evidence="5 6">
    <name type="scientific">Peribacillus psychrosaccharolyticus</name>
    <name type="common">Bacillus psychrosaccharolyticus</name>
    <dbReference type="NCBI Taxonomy" id="1407"/>
    <lineage>
        <taxon>Bacteria</taxon>
        <taxon>Bacillati</taxon>
        <taxon>Bacillota</taxon>
        <taxon>Bacilli</taxon>
        <taxon>Bacillales</taxon>
        <taxon>Bacillaceae</taxon>
        <taxon>Peribacillus</taxon>
    </lineage>
</organism>
<dbReference type="GO" id="GO:0005576">
    <property type="term" value="C:extracellular region"/>
    <property type="evidence" value="ECO:0007669"/>
    <property type="project" value="UniProtKB-SubCell"/>
</dbReference>
<dbReference type="SUPFAM" id="SSF50242">
    <property type="entry name" value="TIMP-like"/>
    <property type="match status" value="1"/>
</dbReference>
<sequence length="182" mass="20337">MNIQKLAFVILLFISFTICSFPSTSYACKCVEPKSPTKELRESTAVFSGKVIDQLEKGRTQFVLFEVKETWKGLNESQAIVETVNSSSSCGYEFEDGKEYIVYTNETDGHLEVSLCSRTHLLSAASEDLDKLGKGEEPSEQVTLDLSDEDEPPVWMMLSLLVVGFGLAVFYGIKRVKKKVNK</sequence>
<feature type="transmembrane region" description="Helical" evidence="3">
    <location>
        <begin position="154"/>
        <end position="173"/>
    </location>
</feature>
<dbReference type="Pfam" id="PF00965">
    <property type="entry name" value="TIMP"/>
    <property type="match status" value="1"/>
</dbReference>
<evidence type="ECO:0000313" key="6">
    <source>
        <dbReference type="Proteomes" id="UP000595254"/>
    </source>
</evidence>
<evidence type="ECO:0000256" key="4">
    <source>
        <dbReference type="SAM" id="SignalP"/>
    </source>
</evidence>
<dbReference type="AlphaFoldDB" id="A0A974S1Y8"/>